<dbReference type="GO" id="GO:0004519">
    <property type="term" value="F:endonuclease activity"/>
    <property type="evidence" value="ECO:0007669"/>
    <property type="project" value="UniProtKB-KW"/>
</dbReference>
<feature type="domain" description="MutL C-terminal dimerisation" evidence="5">
    <location>
        <begin position="392"/>
        <end position="533"/>
    </location>
</feature>
<evidence type="ECO:0000256" key="2">
    <source>
        <dbReference type="ARBA" id="ARBA00022763"/>
    </source>
</evidence>
<dbReference type="Pfam" id="PF08676">
    <property type="entry name" value="MutL_C"/>
    <property type="match status" value="1"/>
</dbReference>
<dbReference type="PANTHER" id="PTHR10073:SF12">
    <property type="entry name" value="DNA MISMATCH REPAIR PROTEIN MLH1"/>
    <property type="match status" value="1"/>
</dbReference>
<accession>A0A9D1G7Q3</accession>
<dbReference type="PROSITE" id="PS00058">
    <property type="entry name" value="DNA_MISMATCH_REPAIR_1"/>
    <property type="match status" value="1"/>
</dbReference>
<dbReference type="GO" id="GO:0005524">
    <property type="term" value="F:ATP binding"/>
    <property type="evidence" value="ECO:0007669"/>
    <property type="project" value="InterPro"/>
</dbReference>
<proteinExistence type="inferred from homology"/>
<dbReference type="SUPFAM" id="SSF118116">
    <property type="entry name" value="DNA mismatch repair protein MutL"/>
    <property type="match status" value="1"/>
</dbReference>
<dbReference type="NCBIfam" id="TIGR00585">
    <property type="entry name" value="mutl"/>
    <property type="match status" value="1"/>
</dbReference>
<keyword evidence="7" id="KW-0540">Nuclease</keyword>
<dbReference type="GO" id="GO:0030983">
    <property type="term" value="F:mismatched DNA binding"/>
    <property type="evidence" value="ECO:0007669"/>
    <property type="project" value="InterPro"/>
</dbReference>
<dbReference type="InterPro" id="IPR037198">
    <property type="entry name" value="MutL_C_sf"/>
</dbReference>
<keyword evidence="3 4" id="KW-0234">DNA repair</keyword>
<comment type="caution">
    <text evidence="7">The sequence shown here is derived from an EMBL/GenBank/DDBJ whole genome shotgun (WGS) entry which is preliminary data.</text>
</comment>
<dbReference type="Gene3D" id="3.30.565.10">
    <property type="entry name" value="Histidine kinase-like ATPase, C-terminal domain"/>
    <property type="match status" value="1"/>
</dbReference>
<dbReference type="GO" id="GO:0016887">
    <property type="term" value="F:ATP hydrolysis activity"/>
    <property type="evidence" value="ECO:0007669"/>
    <property type="project" value="InterPro"/>
</dbReference>
<dbReference type="InterPro" id="IPR014721">
    <property type="entry name" value="Ribsml_uS5_D2-typ_fold_subgr"/>
</dbReference>
<dbReference type="Pfam" id="PF13589">
    <property type="entry name" value="HATPase_c_3"/>
    <property type="match status" value="1"/>
</dbReference>
<keyword evidence="2 4" id="KW-0227">DNA damage</keyword>
<keyword evidence="7" id="KW-0378">Hydrolase</keyword>
<dbReference type="Gene3D" id="3.30.230.10">
    <property type="match status" value="1"/>
</dbReference>
<evidence type="ECO:0000259" key="6">
    <source>
        <dbReference type="SMART" id="SM01340"/>
    </source>
</evidence>
<dbReference type="SMART" id="SM00853">
    <property type="entry name" value="MutL_C"/>
    <property type="match status" value="1"/>
</dbReference>
<dbReference type="InterPro" id="IPR014762">
    <property type="entry name" value="DNA_mismatch_repair_CS"/>
</dbReference>
<keyword evidence="7" id="KW-0255">Endonuclease</keyword>
<reference evidence="7" key="1">
    <citation type="submission" date="2020-10" db="EMBL/GenBank/DDBJ databases">
        <authorList>
            <person name="Gilroy R."/>
        </authorList>
    </citation>
    <scope>NUCLEOTIDE SEQUENCE</scope>
    <source>
        <strain evidence="7">14508</strain>
    </source>
</reference>
<evidence type="ECO:0000313" key="8">
    <source>
        <dbReference type="Proteomes" id="UP000886893"/>
    </source>
</evidence>
<dbReference type="FunFam" id="3.30.565.10:FF:000003">
    <property type="entry name" value="DNA mismatch repair endonuclease MutL"/>
    <property type="match status" value="1"/>
</dbReference>
<dbReference type="InterPro" id="IPR002099">
    <property type="entry name" value="MutL/Mlh/PMS"/>
</dbReference>
<dbReference type="InterPro" id="IPR020667">
    <property type="entry name" value="DNA_mismatch_repair_MutL"/>
</dbReference>
<evidence type="ECO:0000259" key="5">
    <source>
        <dbReference type="SMART" id="SM00853"/>
    </source>
</evidence>
<evidence type="ECO:0000256" key="1">
    <source>
        <dbReference type="ARBA" id="ARBA00006082"/>
    </source>
</evidence>
<dbReference type="InterPro" id="IPR038973">
    <property type="entry name" value="MutL/Mlh/Pms-like"/>
</dbReference>
<feature type="domain" description="DNA mismatch repair protein S5" evidence="6">
    <location>
        <begin position="208"/>
        <end position="326"/>
    </location>
</feature>
<dbReference type="SUPFAM" id="SSF55874">
    <property type="entry name" value="ATPase domain of HSP90 chaperone/DNA topoisomerase II/histidine kinase"/>
    <property type="match status" value="1"/>
</dbReference>
<gene>
    <name evidence="4 7" type="primary">mutL</name>
    <name evidence="7" type="ORF">IAD04_02140</name>
</gene>
<dbReference type="CDD" id="cd16926">
    <property type="entry name" value="HATPase_MutL-MLH-PMS-like"/>
    <property type="match status" value="1"/>
</dbReference>
<name>A0A9D1G7Q3_9FIRM</name>
<sequence length="576" mass="65984">MNRISILDPALADKIAAGEVVERPSSVVKELVENSIDAKATQIQIRIIDGGRTLIEVKDNGIGMSKEDAILSIRRHATSKIKTDYDLFSIQTMGFRGEALSAISSVSKFTLMTCEENQVGTKLVCLNSEVVRIEPCALTRGTIIQVEELFYNTPARLKYLKADSSEFSAILDITNKLALAHPEISFSLYSNQKLMFQTSGKDDIIEILSEIFGLQVAKNMHYFEKQTHDFKIYGYTSSISFSKSNRYSIFTYVNGRYIKNKGLTDSVIEGYHELLFENRYPFTVLYIEADPTILDVNIHPTKQDIRISKEFDLRKLIKETIHETLTQTKKINEIRMSSTRQEQQPIQPFFDFSIQEKEEAYPSSFTQMENSNETEFVIPQSLPHQEDHYYLPIGQIHGTYIVAQSQDGFIIIDQHAAAERIRYERYQKLFLENHHSIDLLFPLVIELSNSDYQELLPHLSLLKEVKIDAELFGNNAIKITHVPYYLDKIDLKTYVETLIQQIIQNKKIDLNALKDYAIATLACKASLKANAHLSFADMEKIIHDLFACQNPYTCPHGRPTLLKYTLQELQKAFKRT</sequence>
<dbReference type="AlphaFoldDB" id="A0A9D1G7Q3"/>
<reference evidence="7" key="2">
    <citation type="journal article" date="2021" name="PeerJ">
        <title>Extensive microbial diversity within the chicken gut microbiome revealed by metagenomics and culture.</title>
        <authorList>
            <person name="Gilroy R."/>
            <person name="Ravi A."/>
            <person name="Getino M."/>
            <person name="Pursley I."/>
            <person name="Horton D.L."/>
            <person name="Alikhan N.F."/>
            <person name="Baker D."/>
            <person name="Gharbi K."/>
            <person name="Hall N."/>
            <person name="Watson M."/>
            <person name="Adriaenssens E.M."/>
            <person name="Foster-Nyarko E."/>
            <person name="Jarju S."/>
            <person name="Secka A."/>
            <person name="Antonio M."/>
            <person name="Oren A."/>
            <person name="Chaudhuri R.R."/>
            <person name="La Ragione R."/>
            <person name="Hildebrand F."/>
            <person name="Pallen M.J."/>
        </authorList>
    </citation>
    <scope>NUCLEOTIDE SEQUENCE</scope>
    <source>
        <strain evidence="7">14508</strain>
    </source>
</reference>
<dbReference type="Gene3D" id="3.30.1370.100">
    <property type="entry name" value="MutL, C-terminal domain, regulatory subdomain"/>
    <property type="match status" value="1"/>
</dbReference>
<dbReference type="Pfam" id="PF01119">
    <property type="entry name" value="DNA_mis_repair"/>
    <property type="match status" value="1"/>
</dbReference>
<dbReference type="GO" id="GO:0032300">
    <property type="term" value="C:mismatch repair complex"/>
    <property type="evidence" value="ECO:0007669"/>
    <property type="project" value="InterPro"/>
</dbReference>
<dbReference type="CDD" id="cd00782">
    <property type="entry name" value="MutL_Trans"/>
    <property type="match status" value="1"/>
</dbReference>
<dbReference type="PANTHER" id="PTHR10073">
    <property type="entry name" value="DNA MISMATCH REPAIR PROTEIN MLH, PMS, MUTL"/>
    <property type="match status" value="1"/>
</dbReference>
<dbReference type="SMART" id="SM01340">
    <property type="entry name" value="DNA_mis_repair"/>
    <property type="match status" value="1"/>
</dbReference>
<dbReference type="InterPro" id="IPR042121">
    <property type="entry name" value="MutL_C_regsub"/>
</dbReference>
<dbReference type="HAMAP" id="MF_00149">
    <property type="entry name" value="DNA_mis_repair"/>
    <property type="match status" value="1"/>
</dbReference>
<dbReference type="SUPFAM" id="SSF54211">
    <property type="entry name" value="Ribosomal protein S5 domain 2-like"/>
    <property type="match status" value="1"/>
</dbReference>
<dbReference type="EMBL" id="DVKI01000068">
    <property type="protein sequence ID" value="HIT17164.1"/>
    <property type="molecule type" value="Genomic_DNA"/>
</dbReference>
<dbReference type="InterPro" id="IPR036890">
    <property type="entry name" value="HATPase_C_sf"/>
</dbReference>
<comment type="function">
    <text evidence="4">This protein is involved in the repair of mismatches in DNA. It is required for dam-dependent methyl-directed DNA mismatch repair. May act as a 'molecular matchmaker', a protein that promotes the formation of a stable complex between two or more DNA-binding proteins in an ATP-dependent manner without itself being part of a final effector complex.</text>
</comment>
<dbReference type="GO" id="GO:0006298">
    <property type="term" value="P:mismatch repair"/>
    <property type="evidence" value="ECO:0007669"/>
    <property type="project" value="UniProtKB-UniRule"/>
</dbReference>
<dbReference type="InterPro" id="IPR014790">
    <property type="entry name" value="MutL_C"/>
</dbReference>
<protein>
    <recommendedName>
        <fullName evidence="4">DNA mismatch repair protein MutL</fullName>
    </recommendedName>
</protein>
<dbReference type="InterPro" id="IPR042120">
    <property type="entry name" value="MutL_C_dimsub"/>
</dbReference>
<dbReference type="GO" id="GO:0140664">
    <property type="term" value="F:ATP-dependent DNA damage sensor activity"/>
    <property type="evidence" value="ECO:0007669"/>
    <property type="project" value="InterPro"/>
</dbReference>
<organism evidence="7 8">
    <name type="scientific">Candidatus Caccosoma faecigallinarum</name>
    <dbReference type="NCBI Taxonomy" id="2840720"/>
    <lineage>
        <taxon>Bacteria</taxon>
        <taxon>Bacillati</taxon>
        <taxon>Bacillota</taxon>
        <taxon>Bacillota incertae sedis</taxon>
        <taxon>Candidatus Caccosoma</taxon>
    </lineage>
</organism>
<evidence type="ECO:0000313" key="7">
    <source>
        <dbReference type="EMBL" id="HIT17164.1"/>
    </source>
</evidence>
<dbReference type="InterPro" id="IPR020568">
    <property type="entry name" value="Ribosomal_Su5_D2-typ_SF"/>
</dbReference>
<dbReference type="Proteomes" id="UP000886893">
    <property type="component" value="Unassembled WGS sequence"/>
</dbReference>
<evidence type="ECO:0000256" key="4">
    <source>
        <dbReference type="HAMAP-Rule" id="MF_00149"/>
    </source>
</evidence>
<dbReference type="Gene3D" id="3.30.1540.20">
    <property type="entry name" value="MutL, C-terminal domain, dimerisation subdomain"/>
    <property type="match status" value="1"/>
</dbReference>
<comment type="similarity">
    <text evidence="1 4">Belongs to the DNA mismatch repair MutL/HexB family.</text>
</comment>
<evidence type="ECO:0000256" key="3">
    <source>
        <dbReference type="ARBA" id="ARBA00023204"/>
    </source>
</evidence>
<dbReference type="InterPro" id="IPR013507">
    <property type="entry name" value="DNA_mismatch_S5_2-like"/>
</dbReference>